<dbReference type="Pfam" id="PF10076">
    <property type="entry name" value="Phage_Mu_Gp48"/>
    <property type="match status" value="1"/>
</dbReference>
<dbReference type="EMBL" id="CAFB01000088">
    <property type="protein sequence ID" value="CCD30265.1"/>
    <property type="molecule type" value="Genomic_DNA"/>
</dbReference>
<dbReference type="OrthoDB" id="6592844at2"/>
<protein>
    <submittedName>
        <fullName evidence="1">Putative bacteriophage tail protein</fullName>
    </submittedName>
</protein>
<sequence>MAAPVYSAADYRRALQALLPRGRVWPREPNATQTRLLEGLAPLYARSHARANRLLRDICISSTVELLPEWEATLGLPDPCTGPLSTVQARRAQAVARFANTGGQSAAHFIRMAAQLGYAISITCYAPFRCGQSRCGQPLGGVDWFYHWAVNAPLTTKIRFRTGQSATGEPLASWGNRALECQLRRIAPAQSTLQFHYQENANVSV</sequence>
<organism evidence="1 2">
    <name type="scientific">Candidatus Glomeribacter gigasporarum BEG34</name>
    <dbReference type="NCBI Taxonomy" id="1070319"/>
    <lineage>
        <taxon>Bacteria</taxon>
        <taxon>Pseudomonadati</taxon>
        <taxon>Pseudomonadota</taxon>
        <taxon>Betaproteobacteria</taxon>
        <taxon>Burkholderiales</taxon>
        <taxon>Burkholderiaceae</taxon>
        <taxon>Candidatus Glomeribacter</taxon>
    </lineage>
</organism>
<reference evidence="1 2" key="1">
    <citation type="submission" date="2011-08" db="EMBL/GenBank/DDBJ databases">
        <title>The genome of the obligate endobacterium of an arbuscular mycorrhizal fungus reveals an interphylum network of nutritional interactions.</title>
        <authorList>
            <person name="Ghignone S."/>
            <person name="Salvioli A."/>
            <person name="Anca I."/>
            <person name="Lumini E."/>
            <person name="Ortu G."/>
            <person name="Petiti L."/>
            <person name="Cruveiller S."/>
            <person name="Bianciotto V."/>
            <person name="Piffanelli P."/>
            <person name="Lanfranco L."/>
            <person name="Bonfante P."/>
        </authorList>
    </citation>
    <scope>NUCLEOTIDE SEQUENCE [LARGE SCALE GENOMIC DNA]</scope>
    <source>
        <strain evidence="1 2">BEG34</strain>
    </source>
</reference>
<evidence type="ECO:0000313" key="2">
    <source>
        <dbReference type="Proteomes" id="UP000054051"/>
    </source>
</evidence>
<proteinExistence type="predicted"/>
<dbReference type="InterPro" id="IPR018755">
    <property type="entry name" value="Phage_Mu_Gp48"/>
</dbReference>
<dbReference type="Proteomes" id="UP000054051">
    <property type="component" value="Unassembled WGS sequence"/>
</dbReference>
<dbReference type="RefSeq" id="WP_006683305.1">
    <property type="nucleotide sequence ID" value="NZ_CAFB01000088.1"/>
</dbReference>
<name>G2JBV9_9BURK</name>
<dbReference type="eggNOG" id="COG3778">
    <property type="taxonomic scope" value="Bacteria"/>
</dbReference>
<accession>G2JBV9</accession>
<dbReference type="AlphaFoldDB" id="G2JBV9"/>
<dbReference type="STRING" id="1070319.CAGGBEG34_670003"/>
<keyword evidence="2" id="KW-1185">Reference proteome</keyword>
<gene>
    <name evidence="1" type="ORF">CAGGBEG34_670003</name>
</gene>
<comment type="caution">
    <text evidence="1">The sequence shown here is derived from an EMBL/GenBank/DDBJ whole genome shotgun (WGS) entry which is preliminary data.</text>
</comment>
<evidence type="ECO:0000313" key="1">
    <source>
        <dbReference type="EMBL" id="CCD30265.1"/>
    </source>
</evidence>